<keyword evidence="3" id="KW-1185">Reference proteome</keyword>
<dbReference type="InterPro" id="IPR043502">
    <property type="entry name" value="DNA/RNA_pol_sf"/>
</dbReference>
<organism evidence="2 3">
    <name type="scientific">Plakobranchus ocellatus</name>
    <dbReference type="NCBI Taxonomy" id="259542"/>
    <lineage>
        <taxon>Eukaryota</taxon>
        <taxon>Metazoa</taxon>
        <taxon>Spiralia</taxon>
        <taxon>Lophotrochozoa</taxon>
        <taxon>Mollusca</taxon>
        <taxon>Gastropoda</taxon>
        <taxon>Heterobranchia</taxon>
        <taxon>Euthyneura</taxon>
        <taxon>Panpulmonata</taxon>
        <taxon>Sacoglossa</taxon>
        <taxon>Placobranchoidea</taxon>
        <taxon>Plakobranchidae</taxon>
        <taxon>Plakobranchus</taxon>
    </lineage>
</organism>
<dbReference type="PANTHER" id="PTHR47027:SF8">
    <property type="entry name" value="RIBONUCLEASE H"/>
    <property type="match status" value="1"/>
</dbReference>
<dbReference type="AlphaFoldDB" id="A0AAV3Y615"/>
<dbReference type="SUPFAM" id="SSF56672">
    <property type="entry name" value="DNA/RNA polymerases"/>
    <property type="match status" value="1"/>
</dbReference>
<name>A0AAV3Y615_9GAST</name>
<dbReference type="PROSITE" id="PS50878">
    <property type="entry name" value="RT_POL"/>
    <property type="match status" value="1"/>
</dbReference>
<reference evidence="2 3" key="1">
    <citation type="journal article" date="2021" name="Elife">
        <title>Chloroplast acquisition without the gene transfer in kleptoplastic sea slugs, Plakobranchus ocellatus.</title>
        <authorList>
            <person name="Maeda T."/>
            <person name="Takahashi S."/>
            <person name="Yoshida T."/>
            <person name="Shimamura S."/>
            <person name="Takaki Y."/>
            <person name="Nagai Y."/>
            <person name="Toyoda A."/>
            <person name="Suzuki Y."/>
            <person name="Arimoto A."/>
            <person name="Ishii H."/>
            <person name="Satoh N."/>
            <person name="Nishiyama T."/>
            <person name="Hasebe M."/>
            <person name="Maruyama T."/>
            <person name="Minagawa J."/>
            <person name="Obokata J."/>
            <person name="Shigenobu S."/>
        </authorList>
    </citation>
    <scope>NUCLEOTIDE SEQUENCE [LARGE SCALE GENOMIC DNA]</scope>
</reference>
<proteinExistence type="predicted"/>
<evidence type="ECO:0000313" key="3">
    <source>
        <dbReference type="Proteomes" id="UP000735302"/>
    </source>
</evidence>
<accession>A0AAV3Y615</accession>
<sequence>MTSTSVSLIIPKPLTKHVELFLMLEKLDIDGEDLRVIRDLYWDQTASVKNEGEQRDFKSIKRGVRQGCVMSPDLFNLYSKIILRNLDDISGLKTNGENVNNLRYADDTLLIAESGEQIQQLLDTAV</sequence>
<dbReference type="EMBL" id="BLXT01000513">
    <property type="protein sequence ID" value="GFN77919.1"/>
    <property type="molecule type" value="Genomic_DNA"/>
</dbReference>
<protein>
    <submittedName>
        <fullName evidence="2">Retrovirus-related pol polyprotein line-1</fullName>
    </submittedName>
</protein>
<comment type="caution">
    <text evidence="2">The sequence shown here is derived from an EMBL/GenBank/DDBJ whole genome shotgun (WGS) entry which is preliminary data.</text>
</comment>
<gene>
    <name evidence="2" type="ORF">PoB_000442500</name>
</gene>
<evidence type="ECO:0000259" key="1">
    <source>
        <dbReference type="PROSITE" id="PS50878"/>
    </source>
</evidence>
<dbReference type="PANTHER" id="PTHR47027">
    <property type="entry name" value="REVERSE TRANSCRIPTASE DOMAIN-CONTAINING PROTEIN"/>
    <property type="match status" value="1"/>
</dbReference>
<dbReference type="Pfam" id="PF00078">
    <property type="entry name" value="RVT_1"/>
    <property type="match status" value="1"/>
</dbReference>
<evidence type="ECO:0000313" key="2">
    <source>
        <dbReference type="EMBL" id="GFN77919.1"/>
    </source>
</evidence>
<dbReference type="Proteomes" id="UP000735302">
    <property type="component" value="Unassembled WGS sequence"/>
</dbReference>
<feature type="domain" description="Reverse transcriptase" evidence="1">
    <location>
        <begin position="1"/>
        <end position="126"/>
    </location>
</feature>
<dbReference type="InterPro" id="IPR000477">
    <property type="entry name" value="RT_dom"/>
</dbReference>